<evidence type="ECO:0000256" key="2">
    <source>
        <dbReference type="SAM" id="SignalP"/>
    </source>
</evidence>
<accession>A0A1F6Y2J4</accession>
<keyword evidence="2" id="KW-0732">Signal</keyword>
<gene>
    <name evidence="3" type="ORF">A3I23_04090</name>
</gene>
<dbReference type="Proteomes" id="UP000177693">
    <property type="component" value="Unassembled WGS sequence"/>
</dbReference>
<proteinExistence type="predicted"/>
<evidence type="ECO:0000313" key="4">
    <source>
        <dbReference type="Proteomes" id="UP000177693"/>
    </source>
</evidence>
<name>A0A1F6Y2J4_9BACT</name>
<keyword evidence="1" id="KW-0175">Coiled coil</keyword>
<dbReference type="AlphaFoldDB" id="A0A1F6Y2J4"/>
<dbReference type="EMBL" id="MFVL01000035">
    <property type="protein sequence ID" value="OGJ00565.1"/>
    <property type="molecule type" value="Genomic_DNA"/>
</dbReference>
<comment type="caution">
    <text evidence="3">The sequence shown here is derived from an EMBL/GenBank/DDBJ whole genome shotgun (WGS) entry which is preliminary data.</text>
</comment>
<organism evidence="3 4">
    <name type="scientific">Candidatus Nomurabacteria bacterium RIFCSPLOWO2_02_FULL_40_67</name>
    <dbReference type="NCBI Taxonomy" id="1801787"/>
    <lineage>
        <taxon>Bacteria</taxon>
        <taxon>Candidatus Nomuraibacteriota</taxon>
    </lineage>
</organism>
<feature type="coiled-coil region" evidence="1">
    <location>
        <begin position="48"/>
        <end position="131"/>
    </location>
</feature>
<evidence type="ECO:0008006" key="5">
    <source>
        <dbReference type="Google" id="ProtNLM"/>
    </source>
</evidence>
<feature type="signal peptide" evidence="2">
    <location>
        <begin position="1"/>
        <end position="23"/>
    </location>
</feature>
<reference evidence="3 4" key="1">
    <citation type="journal article" date="2016" name="Nat. Commun.">
        <title>Thousands of microbial genomes shed light on interconnected biogeochemical processes in an aquifer system.</title>
        <authorList>
            <person name="Anantharaman K."/>
            <person name="Brown C.T."/>
            <person name="Hug L.A."/>
            <person name="Sharon I."/>
            <person name="Castelle C.J."/>
            <person name="Probst A.J."/>
            <person name="Thomas B.C."/>
            <person name="Singh A."/>
            <person name="Wilkins M.J."/>
            <person name="Karaoz U."/>
            <person name="Brodie E.L."/>
            <person name="Williams K.H."/>
            <person name="Hubbard S.S."/>
            <person name="Banfield J.F."/>
        </authorList>
    </citation>
    <scope>NUCLEOTIDE SEQUENCE [LARGE SCALE GENOMIC DNA]</scope>
</reference>
<sequence>MKKYLGLFLVLAMALLVTTGAKAEDSAGVSAGSEVEADVNTGASMTPAQKAKLEAAKAAREKMQAGREKRQEASAKIRMEAEGKIKALRASFELEKDKNKAEIKKARIEGREKLLVNLDAAVQRMVNLEARINAQIVKLEAKGVAATDAKGFVATAEVKLGDAKVKIAEASALLSVSANELTADSKAKLKVLTKDIQTLIKDAHKALNDSIKSLKDAVKLKIETRVDAKAGTSATTP</sequence>
<feature type="chain" id="PRO_5009527485" description="DUF5667 domain-containing protein" evidence="2">
    <location>
        <begin position="24"/>
        <end position="237"/>
    </location>
</feature>
<evidence type="ECO:0000256" key="1">
    <source>
        <dbReference type="SAM" id="Coils"/>
    </source>
</evidence>
<protein>
    <recommendedName>
        <fullName evidence="5">DUF5667 domain-containing protein</fullName>
    </recommendedName>
</protein>
<evidence type="ECO:0000313" key="3">
    <source>
        <dbReference type="EMBL" id="OGJ00565.1"/>
    </source>
</evidence>